<keyword evidence="2" id="KW-0808">Transferase</keyword>
<organism evidence="5">
    <name type="scientific">viral metagenome</name>
    <dbReference type="NCBI Taxonomy" id="1070528"/>
    <lineage>
        <taxon>unclassified sequences</taxon>
        <taxon>metagenomes</taxon>
        <taxon>organismal metagenomes</taxon>
    </lineage>
</organism>
<dbReference type="PROSITE" id="PS00723">
    <property type="entry name" value="POLYPRENYL_SYNTHASE_1"/>
    <property type="match status" value="1"/>
</dbReference>
<dbReference type="GO" id="GO:0005737">
    <property type="term" value="C:cytoplasm"/>
    <property type="evidence" value="ECO:0007669"/>
    <property type="project" value="TreeGrafter"/>
</dbReference>
<dbReference type="InterPro" id="IPR033749">
    <property type="entry name" value="Polyprenyl_synt_CS"/>
</dbReference>
<dbReference type="GO" id="GO:0045337">
    <property type="term" value="P:farnesyl diphosphate biosynthetic process"/>
    <property type="evidence" value="ECO:0007669"/>
    <property type="project" value="TreeGrafter"/>
</dbReference>
<dbReference type="InterPro" id="IPR000092">
    <property type="entry name" value="Polyprenyl_synt"/>
</dbReference>
<evidence type="ECO:0000256" key="1">
    <source>
        <dbReference type="ARBA" id="ARBA00001946"/>
    </source>
</evidence>
<dbReference type="PANTHER" id="PTHR11525:SF0">
    <property type="entry name" value="FARNESYL PYROPHOSPHATE SYNTHASE"/>
    <property type="match status" value="1"/>
</dbReference>
<keyword evidence="3" id="KW-0479">Metal-binding</keyword>
<reference evidence="5" key="1">
    <citation type="journal article" date="2020" name="Nature">
        <title>Giant virus diversity and host interactions through global metagenomics.</title>
        <authorList>
            <person name="Schulz F."/>
            <person name="Roux S."/>
            <person name="Paez-Espino D."/>
            <person name="Jungbluth S."/>
            <person name="Walsh D.A."/>
            <person name="Denef V.J."/>
            <person name="McMahon K.D."/>
            <person name="Konstantinidis K.T."/>
            <person name="Eloe-Fadrosh E.A."/>
            <person name="Kyrpides N.C."/>
            <person name="Woyke T."/>
        </authorList>
    </citation>
    <scope>NUCLEOTIDE SEQUENCE</scope>
    <source>
        <strain evidence="5">GVMAG-S-1103017-68</strain>
    </source>
</reference>
<evidence type="ECO:0000256" key="2">
    <source>
        <dbReference type="ARBA" id="ARBA00022679"/>
    </source>
</evidence>
<dbReference type="GO" id="GO:0004337">
    <property type="term" value="F:(2E,6E)-farnesyl diphosphate synthase activity"/>
    <property type="evidence" value="ECO:0007669"/>
    <property type="project" value="TreeGrafter"/>
</dbReference>
<dbReference type="SUPFAM" id="SSF48576">
    <property type="entry name" value="Terpenoid synthases"/>
    <property type="match status" value="1"/>
</dbReference>
<dbReference type="InterPro" id="IPR008949">
    <property type="entry name" value="Isoprenoid_synthase_dom_sf"/>
</dbReference>
<keyword evidence="4" id="KW-0460">Magnesium</keyword>
<evidence type="ECO:0000313" key="5">
    <source>
        <dbReference type="EMBL" id="QHU15253.1"/>
    </source>
</evidence>
<name>A0A6C0KCX9_9ZZZZ</name>
<comment type="cofactor">
    <cofactor evidence="1">
        <name>Mg(2+)</name>
        <dbReference type="ChEBI" id="CHEBI:18420"/>
    </cofactor>
</comment>
<evidence type="ECO:0000256" key="3">
    <source>
        <dbReference type="ARBA" id="ARBA00022723"/>
    </source>
</evidence>
<dbReference type="GO" id="GO:0004161">
    <property type="term" value="F:dimethylallyltranstransferase activity"/>
    <property type="evidence" value="ECO:0007669"/>
    <property type="project" value="TreeGrafter"/>
</dbReference>
<dbReference type="EMBL" id="MN740854">
    <property type="protein sequence ID" value="QHU15253.1"/>
    <property type="molecule type" value="Genomic_DNA"/>
</dbReference>
<sequence length="297" mass="32763">MFTGGRLLRTLRSYPVNALLNRFPRDAVAMKQLVEYNMSSGKQLRARLVLDVGACYKKFDTTSRHCFFPLAAAVETLHTAMLIADDCCDDAGYRRGKLSWRKVVGCDAVAWNDANLLAWTAKQVLSDQYPHAPQLGRRLDEAVLDTIYGQRLDLLSRGGDLAAFENIAMRKTGVYTFALPLMATLELCEGANVDFAKVHTAVLDASRPAANLFQAMNDLDNLRVDNQPTDADLGRCSWVGATGESGAGLELSARRYLAYQREIFEERLGVVDDALGFVVSRSILATVDGLKNDGFQK</sequence>
<protein>
    <submittedName>
        <fullName evidence="5">Uncharacterized protein</fullName>
    </submittedName>
</protein>
<evidence type="ECO:0000256" key="4">
    <source>
        <dbReference type="ARBA" id="ARBA00022842"/>
    </source>
</evidence>
<dbReference type="InterPro" id="IPR039702">
    <property type="entry name" value="FPS1-like"/>
</dbReference>
<accession>A0A6C0KCX9</accession>
<dbReference type="AlphaFoldDB" id="A0A6C0KCX9"/>
<dbReference type="Gene3D" id="1.10.600.10">
    <property type="entry name" value="Farnesyl Diphosphate Synthase"/>
    <property type="match status" value="1"/>
</dbReference>
<dbReference type="PANTHER" id="PTHR11525">
    <property type="entry name" value="FARNESYL-PYROPHOSPHATE SYNTHETASE"/>
    <property type="match status" value="1"/>
</dbReference>
<dbReference type="GO" id="GO:0046872">
    <property type="term" value="F:metal ion binding"/>
    <property type="evidence" value="ECO:0007669"/>
    <property type="project" value="UniProtKB-KW"/>
</dbReference>
<dbReference type="Pfam" id="PF00348">
    <property type="entry name" value="polyprenyl_synt"/>
    <property type="match status" value="1"/>
</dbReference>
<proteinExistence type="predicted"/>